<evidence type="ECO:0008006" key="2">
    <source>
        <dbReference type="Google" id="ProtNLM"/>
    </source>
</evidence>
<name>A0A2N9FSK6_FAGSY</name>
<reference evidence="1" key="1">
    <citation type="submission" date="2018-02" db="EMBL/GenBank/DDBJ databases">
        <authorList>
            <person name="Cohen D.B."/>
            <person name="Kent A.D."/>
        </authorList>
    </citation>
    <scope>NUCLEOTIDE SEQUENCE</scope>
</reference>
<evidence type="ECO:0000313" key="1">
    <source>
        <dbReference type="EMBL" id="SPC89891.1"/>
    </source>
</evidence>
<accession>A0A2N9FSK6</accession>
<protein>
    <recommendedName>
        <fullName evidence="2">Apple domain-containing protein</fullName>
    </recommendedName>
</protein>
<organism evidence="1">
    <name type="scientific">Fagus sylvatica</name>
    <name type="common">Beechnut</name>
    <dbReference type="NCBI Taxonomy" id="28930"/>
    <lineage>
        <taxon>Eukaryota</taxon>
        <taxon>Viridiplantae</taxon>
        <taxon>Streptophyta</taxon>
        <taxon>Embryophyta</taxon>
        <taxon>Tracheophyta</taxon>
        <taxon>Spermatophyta</taxon>
        <taxon>Magnoliopsida</taxon>
        <taxon>eudicotyledons</taxon>
        <taxon>Gunneridae</taxon>
        <taxon>Pentapetalae</taxon>
        <taxon>rosids</taxon>
        <taxon>fabids</taxon>
        <taxon>Fagales</taxon>
        <taxon>Fagaceae</taxon>
        <taxon>Fagus</taxon>
    </lineage>
</organism>
<dbReference type="AlphaFoldDB" id="A0A2N9FSK6"/>
<proteinExistence type="predicted"/>
<gene>
    <name evidence="1" type="ORF">FSB_LOCUS17773</name>
</gene>
<dbReference type="EMBL" id="OIVN01001104">
    <property type="protein sequence ID" value="SPC89891.1"/>
    <property type="molecule type" value="Genomic_DNA"/>
</dbReference>
<sequence>MSLISSNGLYSMRLRYNFIGLYAKFQENSAQPDQIYLKHTALEAEAQIVEELDGNLIAYYWDESSWVLDFKAISDTCELPSPCGIGDFCGEQVVKDNYYAFTRKGVEVPFKELMYYETTSSFGECEGMCENNCSYWGAVYNNGSGFCFLMDYPIQTLVSVGDESKVGYFKVREGGGKKKTSVVAAIGYLAAGGSHNDFDWDWWVLDL</sequence>